<dbReference type="InterPro" id="IPR006497">
    <property type="entry name" value="Phage_lambda_VrpO_N"/>
</dbReference>
<feature type="region of interest" description="Disordered" evidence="2">
    <location>
        <begin position="124"/>
        <end position="147"/>
    </location>
</feature>
<evidence type="ECO:0000313" key="5">
    <source>
        <dbReference type="EMBL" id="UOQ83752.1"/>
    </source>
</evidence>
<keyword evidence="6" id="KW-1185">Reference proteome</keyword>
<dbReference type="Proteomes" id="UP000831537">
    <property type="component" value="Chromosome"/>
</dbReference>
<reference evidence="5 6" key="1">
    <citation type="submission" date="2022-04" db="EMBL/GenBank/DDBJ databases">
        <title>Gracilibacillus sp. isolated from saltern.</title>
        <authorList>
            <person name="Won M."/>
            <person name="Lee C.-M."/>
            <person name="Woen H.-Y."/>
            <person name="Kwon S.-W."/>
        </authorList>
    </citation>
    <scope>NUCLEOTIDE SEQUENCE [LARGE SCALE GENOMIC DNA]</scope>
    <source>
        <strain evidence="5 6">SSPM10-3</strain>
    </source>
</reference>
<evidence type="ECO:0000259" key="3">
    <source>
        <dbReference type="Pfam" id="PF04492"/>
    </source>
</evidence>
<dbReference type="InterPro" id="IPR053162">
    <property type="entry name" value="DnaD"/>
</dbReference>
<dbReference type="PANTHER" id="PTHR37293">
    <property type="entry name" value="PHAGE REPLICATION PROTEIN-RELATED"/>
    <property type="match status" value="1"/>
</dbReference>
<dbReference type="NCBIfam" id="TIGR01446">
    <property type="entry name" value="DnaD_dom"/>
    <property type="match status" value="1"/>
</dbReference>
<sequence>MKTANPQLENGHIRIANELWNEILRRNFSKRQLNLILFIWRLSYGTGQKDCVVPNFTHFEITGMYKQDVKKELTFLAECSVLHWEQETMVFSINKNYHHWQITPNKKWDNDLFDELIYTNLQRKRQRHTPNSNSQTTKPHPQVSKLLTSQRKAVSKTRTFQLVKHLPSGSRKAVISSDSASVKTKGKTVERKEIKKCNNKKDKAFGELINFYRANLRRGVSESRFNHDLLKQWYEEYGYDLLFAAMKVAAKAEAKGVKYIERVLVNWTEAGVKSVEDVGRLNQRVKKRTKSYQQKPVANKRDVVPDWYVQHKEQRSVKNEPAKTEEEKRQTAAEVDRMLAAYLAGEE</sequence>
<gene>
    <name evidence="5" type="ORF">MUN87_13415</name>
</gene>
<dbReference type="InterPro" id="IPR006343">
    <property type="entry name" value="DnaB/C_C"/>
</dbReference>
<organism evidence="5 6">
    <name type="scientific">Gracilibacillus salinarum</name>
    <dbReference type="NCBI Taxonomy" id="2932255"/>
    <lineage>
        <taxon>Bacteria</taxon>
        <taxon>Bacillati</taxon>
        <taxon>Bacillota</taxon>
        <taxon>Bacilli</taxon>
        <taxon>Bacillales</taxon>
        <taxon>Bacillaceae</taxon>
        <taxon>Gracilibacillus</taxon>
    </lineage>
</organism>
<dbReference type="Gene3D" id="1.10.10.10">
    <property type="entry name" value="Winged helix-like DNA-binding domain superfamily/Winged helix DNA-binding domain"/>
    <property type="match status" value="1"/>
</dbReference>
<name>A0ABY4GJT9_9BACI</name>
<dbReference type="Pfam" id="PF04492">
    <property type="entry name" value="Phage_rep_O"/>
    <property type="match status" value="1"/>
</dbReference>
<dbReference type="RefSeq" id="WP_244740900.1">
    <property type="nucleotide sequence ID" value="NZ_CP095071.1"/>
</dbReference>
<dbReference type="InterPro" id="IPR034829">
    <property type="entry name" value="DnaD-like_sf"/>
</dbReference>
<feature type="domain" description="Bacteriophage lambda Replication protein O N-terminal" evidence="3">
    <location>
        <begin position="7"/>
        <end position="100"/>
    </location>
</feature>
<proteinExistence type="inferred from homology"/>
<dbReference type="EMBL" id="CP095071">
    <property type="protein sequence ID" value="UOQ83752.1"/>
    <property type="molecule type" value="Genomic_DNA"/>
</dbReference>
<evidence type="ECO:0000313" key="6">
    <source>
        <dbReference type="Proteomes" id="UP000831537"/>
    </source>
</evidence>
<feature type="region of interest" description="Disordered" evidence="2">
    <location>
        <begin position="312"/>
        <end position="331"/>
    </location>
</feature>
<comment type="similarity">
    <text evidence="1">Belongs to the DnaB/DnaD family.</text>
</comment>
<evidence type="ECO:0000259" key="4">
    <source>
        <dbReference type="Pfam" id="PF07261"/>
    </source>
</evidence>
<evidence type="ECO:0000256" key="2">
    <source>
        <dbReference type="SAM" id="MobiDB-lite"/>
    </source>
</evidence>
<feature type="compositionally biased region" description="Polar residues" evidence="2">
    <location>
        <begin position="129"/>
        <end position="147"/>
    </location>
</feature>
<dbReference type="PANTHER" id="PTHR37293:SF5">
    <property type="entry name" value="DNA REPLICATION PROTEIN"/>
    <property type="match status" value="1"/>
</dbReference>
<dbReference type="Pfam" id="PF07261">
    <property type="entry name" value="DnaB_2"/>
    <property type="match status" value="1"/>
</dbReference>
<dbReference type="Gene3D" id="1.10.10.630">
    <property type="entry name" value="DnaD domain-like"/>
    <property type="match status" value="1"/>
</dbReference>
<dbReference type="SUPFAM" id="SSF158499">
    <property type="entry name" value="DnaD domain-like"/>
    <property type="match status" value="1"/>
</dbReference>
<evidence type="ECO:0000256" key="1">
    <source>
        <dbReference type="ARBA" id="ARBA00093462"/>
    </source>
</evidence>
<feature type="domain" description="DnaB/C C-terminal" evidence="4">
    <location>
        <begin position="211"/>
        <end position="278"/>
    </location>
</feature>
<protein>
    <submittedName>
        <fullName evidence="5">Replication protein</fullName>
    </submittedName>
</protein>
<accession>A0ABY4GJT9</accession>
<dbReference type="InterPro" id="IPR036388">
    <property type="entry name" value="WH-like_DNA-bd_sf"/>
</dbReference>